<dbReference type="AlphaFoldDB" id="A0A517TTJ7"/>
<feature type="chain" id="PRO_5021833015" description="Activator of Hsp90 ATPase homologue 1/2-like C-terminal domain-containing protein" evidence="2">
    <location>
        <begin position="31"/>
        <end position="156"/>
    </location>
</feature>
<dbReference type="EMBL" id="CP036339">
    <property type="protein sequence ID" value="QDT71697.1"/>
    <property type="molecule type" value="Genomic_DNA"/>
</dbReference>
<dbReference type="Proteomes" id="UP000317909">
    <property type="component" value="Chromosome"/>
</dbReference>
<dbReference type="Gene3D" id="3.30.530.20">
    <property type="match status" value="1"/>
</dbReference>
<reference evidence="4 5" key="1">
    <citation type="submission" date="2019-02" db="EMBL/GenBank/DDBJ databases">
        <title>Deep-cultivation of Planctomycetes and their phenomic and genomic characterization uncovers novel biology.</title>
        <authorList>
            <person name="Wiegand S."/>
            <person name="Jogler M."/>
            <person name="Boedeker C."/>
            <person name="Pinto D."/>
            <person name="Vollmers J."/>
            <person name="Rivas-Marin E."/>
            <person name="Kohn T."/>
            <person name="Peeters S.H."/>
            <person name="Heuer A."/>
            <person name="Rast P."/>
            <person name="Oberbeckmann S."/>
            <person name="Bunk B."/>
            <person name="Jeske O."/>
            <person name="Meyerdierks A."/>
            <person name="Storesund J.E."/>
            <person name="Kallscheuer N."/>
            <person name="Luecker S."/>
            <person name="Lage O.M."/>
            <person name="Pohl T."/>
            <person name="Merkel B.J."/>
            <person name="Hornburger P."/>
            <person name="Mueller R.-W."/>
            <person name="Bruemmer F."/>
            <person name="Labrenz M."/>
            <person name="Spormann A.M."/>
            <person name="Op den Camp H."/>
            <person name="Overmann J."/>
            <person name="Amann R."/>
            <person name="Jetten M.S.M."/>
            <person name="Mascher T."/>
            <person name="Medema M.H."/>
            <person name="Devos D.P."/>
            <person name="Kaster A.-K."/>
            <person name="Ovreas L."/>
            <person name="Rohde M."/>
            <person name="Galperin M.Y."/>
            <person name="Jogler C."/>
        </authorList>
    </citation>
    <scope>NUCLEOTIDE SEQUENCE [LARGE SCALE GENOMIC DNA]</scope>
    <source>
        <strain evidence="4 5">I41</strain>
    </source>
</reference>
<feature type="signal peptide" evidence="2">
    <location>
        <begin position="1"/>
        <end position="30"/>
    </location>
</feature>
<feature type="domain" description="Activator of Hsp90 ATPase homologue 1/2-like C-terminal" evidence="3">
    <location>
        <begin position="48"/>
        <end position="149"/>
    </location>
</feature>
<dbReference type="KEGG" id="llh:I41_08570"/>
<gene>
    <name evidence="4" type="ORF">I41_08570</name>
</gene>
<organism evidence="4 5">
    <name type="scientific">Lacipirellula limnantheis</name>
    <dbReference type="NCBI Taxonomy" id="2528024"/>
    <lineage>
        <taxon>Bacteria</taxon>
        <taxon>Pseudomonadati</taxon>
        <taxon>Planctomycetota</taxon>
        <taxon>Planctomycetia</taxon>
        <taxon>Pirellulales</taxon>
        <taxon>Lacipirellulaceae</taxon>
        <taxon>Lacipirellula</taxon>
    </lineage>
</organism>
<dbReference type="InterPro" id="IPR023393">
    <property type="entry name" value="START-like_dom_sf"/>
</dbReference>
<keyword evidence="5" id="KW-1185">Reference proteome</keyword>
<sequence length="156" mass="17032" precursor="true">MTNGLSQMCTRFFMPALAAFSLVLPSSSLGDEVPVGDGRLVDEGVVAAPLGDVWTAFTTKEGQESWMVAHSEIELKIGGRMRTHYDPKGTIGDAKTIENTIICYDPERMLSIKVSKAPDGFPFPNAVKNMWTVIYFEENGPKSTRVRVVGLGFGDD</sequence>
<evidence type="ECO:0000313" key="5">
    <source>
        <dbReference type="Proteomes" id="UP000317909"/>
    </source>
</evidence>
<dbReference type="OrthoDB" id="9805228at2"/>
<evidence type="ECO:0000256" key="1">
    <source>
        <dbReference type="ARBA" id="ARBA00006817"/>
    </source>
</evidence>
<dbReference type="InterPro" id="IPR013538">
    <property type="entry name" value="ASHA1/2-like_C"/>
</dbReference>
<evidence type="ECO:0000256" key="2">
    <source>
        <dbReference type="SAM" id="SignalP"/>
    </source>
</evidence>
<proteinExistence type="inferred from homology"/>
<dbReference type="Pfam" id="PF08327">
    <property type="entry name" value="AHSA1"/>
    <property type="match status" value="1"/>
</dbReference>
<dbReference type="SUPFAM" id="SSF55961">
    <property type="entry name" value="Bet v1-like"/>
    <property type="match status" value="1"/>
</dbReference>
<evidence type="ECO:0000259" key="3">
    <source>
        <dbReference type="Pfam" id="PF08327"/>
    </source>
</evidence>
<evidence type="ECO:0000313" key="4">
    <source>
        <dbReference type="EMBL" id="QDT71697.1"/>
    </source>
</evidence>
<keyword evidence="2" id="KW-0732">Signal</keyword>
<accession>A0A517TTJ7</accession>
<name>A0A517TTJ7_9BACT</name>
<protein>
    <recommendedName>
        <fullName evidence="3">Activator of Hsp90 ATPase homologue 1/2-like C-terminal domain-containing protein</fullName>
    </recommendedName>
</protein>
<comment type="similarity">
    <text evidence="1">Belongs to the AHA1 family.</text>
</comment>